<dbReference type="Proteomes" id="UP001484097">
    <property type="component" value="Unassembled WGS sequence"/>
</dbReference>
<accession>A0ABV0IKX7</accession>
<evidence type="ECO:0000256" key="1">
    <source>
        <dbReference type="SAM" id="MobiDB-lite"/>
    </source>
</evidence>
<feature type="domain" description="YrhK" evidence="3">
    <location>
        <begin position="22"/>
        <end position="75"/>
    </location>
</feature>
<keyword evidence="2" id="KW-1133">Transmembrane helix</keyword>
<keyword evidence="2" id="KW-0812">Transmembrane</keyword>
<gene>
    <name evidence="4" type="ORF">ABDK96_11390</name>
</gene>
<evidence type="ECO:0000256" key="2">
    <source>
        <dbReference type="SAM" id="Phobius"/>
    </source>
</evidence>
<evidence type="ECO:0000313" key="4">
    <source>
        <dbReference type="EMBL" id="MEO9248289.1"/>
    </source>
</evidence>
<dbReference type="EMBL" id="JBDXMX010000004">
    <property type="protein sequence ID" value="MEO9248289.1"/>
    <property type="molecule type" value="Genomic_DNA"/>
</dbReference>
<keyword evidence="2" id="KW-0472">Membrane</keyword>
<proteinExistence type="predicted"/>
<evidence type="ECO:0000313" key="5">
    <source>
        <dbReference type="Proteomes" id="UP001484097"/>
    </source>
</evidence>
<feature type="region of interest" description="Disordered" evidence="1">
    <location>
        <begin position="90"/>
        <end position="120"/>
    </location>
</feature>
<dbReference type="RefSeq" id="WP_347920905.1">
    <property type="nucleotide sequence ID" value="NZ_JBDXMX010000004.1"/>
</dbReference>
<name>A0ABV0IKX7_9MICC</name>
<keyword evidence="5" id="KW-1185">Reference proteome</keyword>
<dbReference type="Pfam" id="PF14145">
    <property type="entry name" value="YrhK"/>
    <property type="match status" value="1"/>
</dbReference>
<dbReference type="InterPro" id="IPR025424">
    <property type="entry name" value="YrhK_domain"/>
</dbReference>
<comment type="caution">
    <text evidence="4">The sequence shown here is derived from an EMBL/GenBank/DDBJ whole genome shotgun (WGS) entry which is preliminary data.</text>
</comment>
<organism evidence="4 5">
    <name type="scientific">Citricoccus nitrophenolicus</name>
    <dbReference type="NCBI Taxonomy" id="863575"/>
    <lineage>
        <taxon>Bacteria</taxon>
        <taxon>Bacillati</taxon>
        <taxon>Actinomycetota</taxon>
        <taxon>Actinomycetes</taxon>
        <taxon>Micrococcales</taxon>
        <taxon>Micrococcaceae</taxon>
        <taxon>Citricoccus</taxon>
    </lineage>
</organism>
<evidence type="ECO:0000259" key="3">
    <source>
        <dbReference type="Pfam" id="PF14145"/>
    </source>
</evidence>
<protein>
    <submittedName>
        <fullName evidence="4">YrhK family protein</fullName>
    </submittedName>
</protein>
<feature type="transmembrane region" description="Helical" evidence="2">
    <location>
        <begin position="24"/>
        <end position="46"/>
    </location>
</feature>
<reference evidence="4 5" key="1">
    <citation type="submission" date="2024-05" db="EMBL/GenBank/DDBJ databases">
        <authorList>
            <person name="Yi C."/>
        </authorList>
    </citation>
    <scope>NUCLEOTIDE SEQUENCE [LARGE SCALE GENOMIC DNA]</scope>
    <source>
        <strain evidence="4 5">XS13</strain>
    </source>
</reference>
<sequence>MPWFDPRHQETTERTARLYAGFEVLHTAVDFLAAGLFIAGSILFFSESTKAAGTWCFLAGSLCFALKPTIRLTREVRLASLRRVDQLAAKAPEAPTDLDPDGGRPEGPVPHLTRRRGSPR</sequence>